<keyword evidence="4" id="KW-1185">Reference proteome</keyword>
<evidence type="ECO:0000313" key="4">
    <source>
        <dbReference type="Proteomes" id="UP000241167"/>
    </source>
</evidence>
<reference evidence="3 4" key="1">
    <citation type="submission" date="2018-03" db="EMBL/GenBank/DDBJ databases">
        <title>The draft genome of Sphingosinicella sp. GL-C-18.</title>
        <authorList>
            <person name="Liu L."/>
            <person name="Li L."/>
            <person name="Liang L."/>
            <person name="Zhang X."/>
            <person name="Wang T."/>
        </authorList>
    </citation>
    <scope>NUCLEOTIDE SEQUENCE [LARGE SCALE GENOMIC DNA]</scope>
    <source>
        <strain evidence="3 4">GL-C-18</strain>
    </source>
</reference>
<organism evidence="3 4">
    <name type="scientific">Allosphingosinicella deserti</name>
    <dbReference type="NCBI Taxonomy" id="2116704"/>
    <lineage>
        <taxon>Bacteria</taxon>
        <taxon>Pseudomonadati</taxon>
        <taxon>Pseudomonadota</taxon>
        <taxon>Alphaproteobacteria</taxon>
        <taxon>Sphingomonadales</taxon>
        <taxon>Sphingomonadaceae</taxon>
        <taxon>Allosphingosinicella</taxon>
    </lineage>
</organism>
<protein>
    <submittedName>
        <fullName evidence="3">Uncharacterized protein</fullName>
    </submittedName>
</protein>
<evidence type="ECO:0000256" key="2">
    <source>
        <dbReference type="SAM" id="Phobius"/>
    </source>
</evidence>
<accession>A0A2P7QM11</accession>
<evidence type="ECO:0000256" key="1">
    <source>
        <dbReference type="SAM" id="MobiDB-lite"/>
    </source>
</evidence>
<proteinExistence type="predicted"/>
<name>A0A2P7QM11_9SPHN</name>
<gene>
    <name evidence="3" type="ORF">C7I55_17060</name>
</gene>
<dbReference type="AlphaFoldDB" id="A0A2P7QM11"/>
<evidence type="ECO:0000313" key="3">
    <source>
        <dbReference type="EMBL" id="PSJ39007.1"/>
    </source>
</evidence>
<dbReference type="Proteomes" id="UP000241167">
    <property type="component" value="Unassembled WGS sequence"/>
</dbReference>
<sequence length="347" mass="38852">MSLLRPPLRFWTLVTGLAVAVGFGAAWGAYEWTGSIANARSNMVGDKLAPVKQAQLDLIKIYLQALFAALFGGVLLTFLNVRRDEDQREIARDAAVRDIVEQVYSVHRKIKMVKRRLRSQMSPPPLEIGGTRSLPYSIPSEAFERAMDDLLAAQIEAEQLRDTIRSRDDLIDDAQIERIHALLNYAARYAHDVYQAFEDCTVRREAGGYSIDDRCAGMVDFLSRRAWDRTLPAEEAKAVSELYHILANEGAPIGDRHAAFRKIEKLRQHIAGKPRYRIIATECIALVAADLQRNVRRDRWRSRIMSNVAGGDRFQTKAARSGAARSHGNADRRGRISEPAATSPISG</sequence>
<feature type="region of interest" description="Disordered" evidence="1">
    <location>
        <begin position="316"/>
        <end position="347"/>
    </location>
</feature>
<dbReference type="EMBL" id="PXYI01000005">
    <property type="protein sequence ID" value="PSJ39007.1"/>
    <property type="molecule type" value="Genomic_DNA"/>
</dbReference>
<keyword evidence="2" id="KW-0812">Transmembrane</keyword>
<feature type="transmembrane region" description="Helical" evidence="2">
    <location>
        <begin position="61"/>
        <end position="81"/>
    </location>
</feature>
<comment type="caution">
    <text evidence="3">The sequence shown here is derived from an EMBL/GenBank/DDBJ whole genome shotgun (WGS) entry which is preliminary data.</text>
</comment>
<keyword evidence="2" id="KW-0472">Membrane</keyword>
<keyword evidence="2" id="KW-1133">Transmembrane helix</keyword>